<dbReference type="Pfam" id="PF13360">
    <property type="entry name" value="PQQ_2"/>
    <property type="match status" value="1"/>
</dbReference>
<sequence length="331" mass="34120">MRSRPFCALLALLGGLLALSACTGPPPRPPAVDQAALTGALDMALTPDGTRAYIVWRGGVVSAMDVATSEQLWSVPVGATPSDVAVTPDGRVLVSTWADELVTVDPVARAVTARTPIPRQPDEGDAVSAPGSLEMVVTPDGSRAVLARGDAGVTTVDLRTMAATSSRPGTGEISDVVLLPDGTQLFSQYMRNVVIAVDPATGNQAWYAQVADARELVVSPDGGTAYVVSPRYGTIWVVDLATRQYTREIQPGLDADDVAIDATGRRLAVSDPGGRVVVVDAATGAPQQDALVDRMPSGLAFTPDGRRLVVVSAGAGVGSGTRSIELRGTGP</sequence>
<dbReference type="PROSITE" id="PS51257">
    <property type="entry name" value="PROKAR_LIPOPROTEIN"/>
    <property type="match status" value="1"/>
</dbReference>
<dbReference type="EMBL" id="JBHSKG010000002">
    <property type="protein sequence ID" value="MFC5137812.1"/>
    <property type="molecule type" value="Genomic_DNA"/>
</dbReference>
<dbReference type="PANTHER" id="PTHR47197">
    <property type="entry name" value="PROTEIN NIRF"/>
    <property type="match status" value="1"/>
</dbReference>
<protein>
    <submittedName>
        <fullName evidence="3">YncE family protein</fullName>
    </submittedName>
</protein>
<gene>
    <name evidence="3" type="ORF">ACFPK1_06190</name>
</gene>
<evidence type="ECO:0000313" key="3">
    <source>
        <dbReference type="EMBL" id="MFC5137812.1"/>
    </source>
</evidence>
<name>A0ABV9Z9V4_9PSEU</name>
<reference evidence="4" key="1">
    <citation type="journal article" date="2019" name="Int. J. Syst. Evol. Microbiol.">
        <title>The Global Catalogue of Microorganisms (GCM) 10K type strain sequencing project: providing services to taxonomists for standard genome sequencing and annotation.</title>
        <authorList>
            <consortium name="The Broad Institute Genomics Platform"/>
            <consortium name="The Broad Institute Genome Sequencing Center for Infectious Disease"/>
            <person name="Wu L."/>
            <person name="Ma J."/>
        </authorList>
    </citation>
    <scope>NUCLEOTIDE SEQUENCE [LARGE SCALE GENOMIC DNA]</scope>
    <source>
        <strain evidence="4">XZYJ18</strain>
    </source>
</reference>
<dbReference type="RefSeq" id="WP_378020017.1">
    <property type="nucleotide sequence ID" value="NZ_JBHSKG010000002.1"/>
</dbReference>
<accession>A0ABV9Z9V4</accession>
<dbReference type="InterPro" id="IPR051200">
    <property type="entry name" value="Host-pathogen_enzymatic-act"/>
</dbReference>
<evidence type="ECO:0000256" key="1">
    <source>
        <dbReference type="SAM" id="SignalP"/>
    </source>
</evidence>
<feature type="domain" description="Pyrrolo-quinoline quinone repeat" evidence="2">
    <location>
        <begin position="36"/>
        <end position="206"/>
    </location>
</feature>
<dbReference type="InterPro" id="IPR011047">
    <property type="entry name" value="Quinoprotein_ADH-like_sf"/>
</dbReference>
<proteinExistence type="predicted"/>
<evidence type="ECO:0000259" key="2">
    <source>
        <dbReference type="Pfam" id="PF13360"/>
    </source>
</evidence>
<comment type="caution">
    <text evidence="3">The sequence shown here is derived from an EMBL/GenBank/DDBJ whole genome shotgun (WGS) entry which is preliminary data.</text>
</comment>
<dbReference type="Gene3D" id="2.130.10.10">
    <property type="entry name" value="YVTN repeat-like/Quinoprotein amine dehydrogenase"/>
    <property type="match status" value="2"/>
</dbReference>
<keyword evidence="1" id="KW-0732">Signal</keyword>
<dbReference type="Proteomes" id="UP001596175">
    <property type="component" value="Unassembled WGS sequence"/>
</dbReference>
<keyword evidence="4" id="KW-1185">Reference proteome</keyword>
<dbReference type="InterPro" id="IPR002372">
    <property type="entry name" value="PQQ_rpt_dom"/>
</dbReference>
<dbReference type="InterPro" id="IPR015943">
    <property type="entry name" value="WD40/YVTN_repeat-like_dom_sf"/>
</dbReference>
<dbReference type="PANTHER" id="PTHR47197:SF3">
    <property type="entry name" value="DIHYDRO-HEME D1 DEHYDROGENASE"/>
    <property type="match status" value="1"/>
</dbReference>
<dbReference type="SUPFAM" id="SSF50998">
    <property type="entry name" value="Quinoprotein alcohol dehydrogenase-like"/>
    <property type="match status" value="1"/>
</dbReference>
<evidence type="ECO:0000313" key="4">
    <source>
        <dbReference type="Proteomes" id="UP001596175"/>
    </source>
</evidence>
<feature type="signal peptide" evidence="1">
    <location>
        <begin position="1"/>
        <end position="23"/>
    </location>
</feature>
<organism evidence="3 4">
    <name type="scientific">Actinomycetospora rhizophila</name>
    <dbReference type="NCBI Taxonomy" id="1416876"/>
    <lineage>
        <taxon>Bacteria</taxon>
        <taxon>Bacillati</taxon>
        <taxon>Actinomycetota</taxon>
        <taxon>Actinomycetes</taxon>
        <taxon>Pseudonocardiales</taxon>
        <taxon>Pseudonocardiaceae</taxon>
        <taxon>Actinomycetospora</taxon>
    </lineage>
</organism>
<feature type="chain" id="PRO_5046438868" evidence="1">
    <location>
        <begin position="24"/>
        <end position="331"/>
    </location>
</feature>